<protein>
    <recommendedName>
        <fullName evidence="4">3-deoxy-manno-octulosonate cytidylyltransferase</fullName>
    </recommendedName>
</protein>
<dbReference type="NCBIfam" id="TIGR00466">
    <property type="entry name" value="kdsB"/>
    <property type="match status" value="1"/>
</dbReference>
<organism evidence="3">
    <name type="scientific">marine metagenome</name>
    <dbReference type="NCBI Taxonomy" id="408172"/>
    <lineage>
        <taxon>unclassified sequences</taxon>
        <taxon>metagenomes</taxon>
        <taxon>ecological metagenomes</taxon>
    </lineage>
</organism>
<evidence type="ECO:0008006" key="4">
    <source>
        <dbReference type="Google" id="ProtNLM"/>
    </source>
</evidence>
<reference evidence="3" key="1">
    <citation type="submission" date="2018-05" db="EMBL/GenBank/DDBJ databases">
        <authorList>
            <person name="Lanie J.A."/>
            <person name="Ng W.-L."/>
            <person name="Kazmierczak K.M."/>
            <person name="Andrzejewski T.M."/>
            <person name="Davidsen T.M."/>
            <person name="Wayne K.J."/>
            <person name="Tettelin H."/>
            <person name="Glass J.I."/>
            <person name="Rusch D."/>
            <person name="Podicherti R."/>
            <person name="Tsui H.-C.T."/>
            <person name="Winkler M.E."/>
        </authorList>
    </citation>
    <scope>NUCLEOTIDE SEQUENCE</scope>
</reference>
<dbReference type="Gene3D" id="3.90.550.10">
    <property type="entry name" value="Spore Coat Polysaccharide Biosynthesis Protein SpsA, Chain A"/>
    <property type="match status" value="1"/>
</dbReference>
<dbReference type="PANTHER" id="PTHR42866">
    <property type="entry name" value="3-DEOXY-MANNO-OCTULOSONATE CYTIDYLYLTRANSFERASE"/>
    <property type="match status" value="1"/>
</dbReference>
<dbReference type="GO" id="GO:0005829">
    <property type="term" value="C:cytosol"/>
    <property type="evidence" value="ECO:0007669"/>
    <property type="project" value="TreeGrafter"/>
</dbReference>
<dbReference type="PANTHER" id="PTHR42866:SF2">
    <property type="entry name" value="3-DEOXY-MANNO-OCTULOSONATE CYTIDYLYLTRANSFERASE, MITOCHONDRIAL"/>
    <property type="match status" value="1"/>
</dbReference>
<dbReference type="InterPro" id="IPR004528">
    <property type="entry name" value="KdsB"/>
</dbReference>
<dbReference type="NCBIfam" id="NF003952">
    <property type="entry name" value="PRK05450.1-5"/>
    <property type="match status" value="1"/>
</dbReference>
<dbReference type="CDD" id="cd02517">
    <property type="entry name" value="CMP-KDO-Synthetase"/>
    <property type="match status" value="1"/>
</dbReference>
<dbReference type="GO" id="GO:0008690">
    <property type="term" value="F:3-deoxy-manno-octulosonate cytidylyltransferase activity"/>
    <property type="evidence" value="ECO:0007669"/>
    <property type="project" value="InterPro"/>
</dbReference>
<dbReference type="AlphaFoldDB" id="A0A382DSC9"/>
<gene>
    <name evidence="3" type="ORF">METZ01_LOCUS193708</name>
</gene>
<feature type="non-terminal residue" evidence="3">
    <location>
        <position position="1"/>
    </location>
</feature>
<evidence type="ECO:0000256" key="1">
    <source>
        <dbReference type="ARBA" id="ARBA00022679"/>
    </source>
</evidence>
<evidence type="ECO:0000256" key="2">
    <source>
        <dbReference type="ARBA" id="ARBA00022695"/>
    </source>
</evidence>
<dbReference type="SUPFAM" id="SSF53448">
    <property type="entry name" value="Nucleotide-diphospho-sugar transferases"/>
    <property type="match status" value="1"/>
</dbReference>
<dbReference type="InterPro" id="IPR003329">
    <property type="entry name" value="Cytidylyl_trans"/>
</dbReference>
<keyword evidence="1" id="KW-0808">Transferase</keyword>
<dbReference type="EMBL" id="UINC01040666">
    <property type="protein sequence ID" value="SVB40854.1"/>
    <property type="molecule type" value="Genomic_DNA"/>
</dbReference>
<name>A0A382DSC9_9ZZZZ</name>
<accession>A0A382DSC9</accession>
<keyword evidence="2" id="KW-0548">Nucleotidyltransferase</keyword>
<dbReference type="Pfam" id="PF02348">
    <property type="entry name" value="CTP_transf_3"/>
    <property type="match status" value="1"/>
</dbReference>
<evidence type="ECO:0000313" key="3">
    <source>
        <dbReference type="EMBL" id="SVB40854.1"/>
    </source>
</evidence>
<proteinExistence type="predicted"/>
<sequence length="238" mass="26765">TGKVLTMNIGVIPARLNSTRLPEKILIPIGGIPMIVQVYRQVLQAEKLDKVIIAIDDEKTQIELKRFGVSGIMTSNFHQSGTDRIAEAVKDEDTDIVVNVQGDEPEIEPELIDDLVSLFENSDTEMGTAATSDLTVEDLKNPDVIKVKLDKKDFAMNFSRQPITGDRIFRHIGIYAFKTHILKKFIGLPPSKREREQRLEQMRALDNKISIHTVVTDCKGRGVDTAEDIKRLEIHYAS</sequence>
<dbReference type="InterPro" id="IPR029044">
    <property type="entry name" value="Nucleotide-diphossugar_trans"/>
</dbReference>